<reference evidence="4 5" key="1">
    <citation type="journal article" date="2014" name="Genome Announc.">
        <title>Draft Genome Sequence of Moraxella bovoculi Strain 237T (ATCC BAA-1259T) Isolated from a Calf with Infectious Bovine Keratoconjunctivitis.</title>
        <authorList>
            <person name="Calcutt M.J."/>
            <person name="Foecking M.F."/>
            <person name="Martin N.T."/>
            <person name="Mhlanga-Mutangadura T."/>
            <person name="Reilly T.J."/>
        </authorList>
    </citation>
    <scope>NUCLEOTIDE SEQUENCE [LARGE SCALE GENOMIC DNA]</scope>
    <source>
        <strain evidence="4 5">237</strain>
    </source>
</reference>
<feature type="signal peptide" evidence="1">
    <location>
        <begin position="1"/>
        <end position="20"/>
    </location>
</feature>
<dbReference type="Proteomes" id="UP000035860">
    <property type="component" value="Unassembled WGS sequence"/>
</dbReference>
<comment type="caution">
    <text evidence="4">The sequence shown here is derived from an EMBL/GenBank/DDBJ whole genome shotgun (WGS) entry which is preliminary data.</text>
</comment>
<protein>
    <submittedName>
        <fullName evidence="4">Peptidase M16-like protein</fullName>
    </submittedName>
</protein>
<dbReference type="GO" id="GO:0046872">
    <property type="term" value="F:metal ion binding"/>
    <property type="evidence" value="ECO:0007669"/>
    <property type="project" value="InterPro"/>
</dbReference>
<gene>
    <name evidence="4" type="ORF">MBO_01525</name>
</gene>
<dbReference type="PANTHER" id="PTHR11851:SF224">
    <property type="entry name" value="PROCESSING PROTEASE"/>
    <property type="match status" value="1"/>
</dbReference>
<dbReference type="InterPro" id="IPR011765">
    <property type="entry name" value="Pept_M16_N"/>
</dbReference>
<dbReference type="Pfam" id="PF00675">
    <property type="entry name" value="Peptidase_M16"/>
    <property type="match status" value="1"/>
</dbReference>
<feature type="domain" description="Peptidase M16 C-terminal" evidence="3">
    <location>
        <begin position="223"/>
        <end position="402"/>
    </location>
</feature>
<keyword evidence="1" id="KW-0732">Signal</keyword>
<dbReference type="Gene3D" id="3.30.830.10">
    <property type="entry name" value="Metalloenzyme, LuxS/M16 peptidase-like"/>
    <property type="match status" value="2"/>
</dbReference>
<evidence type="ECO:0000259" key="3">
    <source>
        <dbReference type="Pfam" id="PF05193"/>
    </source>
</evidence>
<name>A0A066UFI4_9GAMM</name>
<accession>A0A066UFI4</accession>
<evidence type="ECO:0000313" key="5">
    <source>
        <dbReference type="Proteomes" id="UP000035860"/>
    </source>
</evidence>
<dbReference type="InterPro" id="IPR011249">
    <property type="entry name" value="Metalloenz_LuxS/M16"/>
</dbReference>
<evidence type="ECO:0000313" key="4">
    <source>
        <dbReference type="EMBL" id="KDN25835.1"/>
    </source>
</evidence>
<dbReference type="InterPro" id="IPR050361">
    <property type="entry name" value="MPP/UQCRC_Complex"/>
</dbReference>
<evidence type="ECO:0000259" key="2">
    <source>
        <dbReference type="Pfam" id="PF00675"/>
    </source>
</evidence>
<dbReference type="OrthoDB" id="9811314at2"/>
<organism evidence="4 5">
    <name type="scientific">Moraxella bovoculi 237</name>
    <dbReference type="NCBI Taxonomy" id="743974"/>
    <lineage>
        <taxon>Bacteria</taxon>
        <taxon>Pseudomonadati</taxon>
        <taxon>Pseudomonadota</taxon>
        <taxon>Gammaproteobacteria</taxon>
        <taxon>Moraxellales</taxon>
        <taxon>Moraxellaceae</taxon>
        <taxon>Moraxella</taxon>
    </lineage>
</organism>
<dbReference type="PANTHER" id="PTHR11851">
    <property type="entry name" value="METALLOPROTEASE"/>
    <property type="match status" value="1"/>
</dbReference>
<dbReference type="Pfam" id="PF05193">
    <property type="entry name" value="Peptidase_M16_C"/>
    <property type="match status" value="1"/>
</dbReference>
<dbReference type="AlphaFoldDB" id="A0A066UFI4"/>
<dbReference type="SUPFAM" id="SSF63411">
    <property type="entry name" value="LuxS/MPP-like metallohydrolase"/>
    <property type="match status" value="2"/>
</dbReference>
<feature type="chain" id="PRO_5001630896" evidence="1">
    <location>
        <begin position="21"/>
        <end position="480"/>
    </location>
</feature>
<proteinExistence type="predicted"/>
<evidence type="ECO:0000256" key="1">
    <source>
        <dbReference type="SAM" id="SignalP"/>
    </source>
</evidence>
<feature type="domain" description="Peptidase M16 N-terminal" evidence="2">
    <location>
        <begin position="74"/>
        <end position="211"/>
    </location>
</feature>
<dbReference type="EMBL" id="AOMT01000005">
    <property type="protein sequence ID" value="KDN25835.1"/>
    <property type="molecule type" value="Genomic_DNA"/>
</dbReference>
<dbReference type="eggNOG" id="COG0612">
    <property type="taxonomic scope" value="Bacteria"/>
</dbReference>
<sequence length="480" mass="52734">MKIKYLTFGILLSMTSLAHASDHAATTPIDFSQPLPKLDSLENIKQAEFHLPSFERFQAAGNVPVIFTKLDSLPMVDISVEFRAGSAHDGKIRPDAQGIANMTATLLTKGTKTLDEEAFLLKRDSLGIQLDAGAGKDSFGVSLRSLSDEETLNDALDLMKQMLTEPAFDESVLARNKETLKNTLRQNEQNPNYIANRTYTQALFKDHPYGTLTTGDIESVDQLTRNDLNTYMDKFLVRQNATITITGNLSQERARQIANDIASSLPNGTASSAIATPTNPTKAHIHVPHDSTQTSIIIGHLAPKFATNEQEFIQKTQFGLANNALAGGSFNARLMDEIREKRGYTYGIYGRSTSLKNAGSYQISFSTASNQAINAINDTLQIVNDTISQGIGEDELNLVKNQQTHRYPMSFASNAAIHGIATTLNLHNLPDSYATDEIKRIQSTELDEANQALKSTIKPNDFIIVTVGQDKPDLSHLFQE</sequence>
<keyword evidence="5" id="KW-1185">Reference proteome</keyword>
<dbReference type="InterPro" id="IPR007863">
    <property type="entry name" value="Peptidase_M16_C"/>
</dbReference>
<dbReference type="RefSeq" id="WP_036362355.1">
    <property type="nucleotide sequence ID" value="NZ_AOMT01000005.1"/>
</dbReference>